<dbReference type="PIRSF" id="PIRSF001365">
    <property type="entry name" value="DHDPS"/>
    <property type="match status" value="1"/>
</dbReference>
<evidence type="ECO:0000256" key="12">
    <source>
        <dbReference type="HAMAP-Rule" id="MF_00418"/>
    </source>
</evidence>
<feature type="binding site" evidence="12 15">
    <location>
        <position position="51"/>
    </location>
    <ligand>
        <name>pyruvate</name>
        <dbReference type="ChEBI" id="CHEBI:15361"/>
    </ligand>
</feature>
<evidence type="ECO:0000256" key="2">
    <source>
        <dbReference type="ARBA" id="ARBA00005120"/>
    </source>
</evidence>
<dbReference type="PANTHER" id="PTHR12128">
    <property type="entry name" value="DIHYDRODIPICOLINATE SYNTHASE"/>
    <property type="match status" value="1"/>
</dbReference>
<keyword evidence="9 12" id="KW-0456">Lyase</keyword>
<evidence type="ECO:0000256" key="7">
    <source>
        <dbReference type="ARBA" id="ARBA00022915"/>
    </source>
</evidence>
<dbReference type="PROSITE" id="PS00666">
    <property type="entry name" value="DHDPS_2"/>
    <property type="match status" value="1"/>
</dbReference>
<evidence type="ECO:0000256" key="13">
    <source>
        <dbReference type="PIRNR" id="PIRNR001365"/>
    </source>
</evidence>
<keyword evidence="5 12" id="KW-0963">Cytoplasm</keyword>
<keyword evidence="10 12" id="KW-0704">Schiff base</keyword>
<dbReference type="InterPro" id="IPR005263">
    <property type="entry name" value="DapA"/>
</dbReference>
<comment type="pathway">
    <text evidence="2 12">Amino-acid biosynthesis; L-lysine biosynthesis via DAP pathway; (S)-tetrahydrodipicolinate from L-aspartate: step 3/4.</text>
</comment>
<feature type="active site" description="Proton donor/acceptor" evidence="12 14">
    <location>
        <position position="139"/>
    </location>
</feature>
<evidence type="ECO:0000256" key="4">
    <source>
        <dbReference type="ARBA" id="ARBA00012086"/>
    </source>
</evidence>
<evidence type="ECO:0000313" key="17">
    <source>
        <dbReference type="Proteomes" id="UP000535491"/>
    </source>
</evidence>
<name>A0A7W2A8N7_9BACL</name>
<dbReference type="AlphaFoldDB" id="A0A7W2A8N7"/>
<keyword evidence="17" id="KW-1185">Reference proteome</keyword>
<comment type="subcellular location">
    <subcellularLocation>
        <location evidence="12">Cytoplasm</location>
    </subcellularLocation>
</comment>
<dbReference type="EC" id="4.3.3.7" evidence="4 12"/>
<dbReference type="GO" id="GO:0019877">
    <property type="term" value="P:diaminopimelate biosynthetic process"/>
    <property type="evidence" value="ECO:0007669"/>
    <property type="project" value="UniProtKB-UniRule"/>
</dbReference>
<keyword evidence="8 12" id="KW-0457">Lysine biosynthesis</keyword>
<organism evidence="16 17">
    <name type="scientific">Paenactinomyces guangxiensis</name>
    <dbReference type="NCBI Taxonomy" id="1490290"/>
    <lineage>
        <taxon>Bacteria</taxon>
        <taxon>Bacillati</taxon>
        <taxon>Bacillota</taxon>
        <taxon>Bacilli</taxon>
        <taxon>Bacillales</taxon>
        <taxon>Thermoactinomycetaceae</taxon>
        <taxon>Paenactinomyces</taxon>
    </lineage>
</organism>
<dbReference type="GO" id="GO:0008840">
    <property type="term" value="F:4-hydroxy-tetrahydrodipicolinate synthase activity"/>
    <property type="evidence" value="ECO:0007669"/>
    <property type="project" value="UniProtKB-UniRule"/>
</dbReference>
<feature type="active site" description="Schiff-base intermediate with substrate" evidence="12 14">
    <location>
        <position position="167"/>
    </location>
</feature>
<feature type="binding site" evidence="12 15">
    <location>
        <position position="209"/>
    </location>
    <ligand>
        <name>pyruvate</name>
        <dbReference type="ChEBI" id="CHEBI:15361"/>
    </ligand>
</feature>
<dbReference type="GO" id="GO:0005829">
    <property type="term" value="C:cytosol"/>
    <property type="evidence" value="ECO:0007669"/>
    <property type="project" value="TreeGrafter"/>
</dbReference>
<comment type="similarity">
    <text evidence="3 12 13">Belongs to the DapA family.</text>
</comment>
<dbReference type="GO" id="GO:0009089">
    <property type="term" value="P:lysine biosynthetic process via diaminopimelate"/>
    <property type="evidence" value="ECO:0007669"/>
    <property type="project" value="UniProtKB-UniRule"/>
</dbReference>
<feature type="site" description="Part of a proton relay during catalysis" evidence="12">
    <location>
        <position position="50"/>
    </location>
</feature>
<dbReference type="InterPro" id="IPR002220">
    <property type="entry name" value="DapA-like"/>
</dbReference>
<feature type="site" description="Part of a proton relay during catalysis" evidence="12">
    <location>
        <position position="113"/>
    </location>
</feature>
<evidence type="ECO:0000256" key="10">
    <source>
        <dbReference type="ARBA" id="ARBA00023270"/>
    </source>
</evidence>
<comment type="caution">
    <text evidence="12">Was originally thought to be a dihydrodipicolinate synthase (DHDPS), catalyzing the condensation of (S)-aspartate-beta-semialdehyde [(S)-ASA] and pyruvate to dihydrodipicolinate (DHDP). However, it was shown in E.coli that the product of the enzymatic reaction is not dihydrodipicolinate but in fact (4S)-4-hydroxy-2,3,4,5-tetrahydro-(2S)-dipicolinic acid (HTPA), and that the consecutive dehydration reaction leading to DHDP is not spontaneous but catalyzed by DapB.</text>
</comment>
<evidence type="ECO:0000256" key="9">
    <source>
        <dbReference type="ARBA" id="ARBA00023239"/>
    </source>
</evidence>
<comment type="subunit">
    <text evidence="12">Homotetramer; dimer of dimers.</text>
</comment>
<comment type="catalytic activity">
    <reaction evidence="11 12">
        <text>L-aspartate 4-semialdehyde + pyruvate = (2S,4S)-4-hydroxy-2,3,4,5-tetrahydrodipicolinate + H2O + H(+)</text>
        <dbReference type="Rhea" id="RHEA:34171"/>
        <dbReference type="ChEBI" id="CHEBI:15361"/>
        <dbReference type="ChEBI" id="CHEBI:15377"/>
        <dbReference type="ChEBI" id="CHEBI:15378"/>
        <dbReference type="ChEBI" id="CHEBI:67139"/>
        <dbReference type="ChEBI" id="CHEBI:537519"/>
        <dbReference type="EC" id="4.3.3.7"/>
    </reaction>
</comment>
<dbReference type="SUPFAM" id="SSF51569">
    <property type="entry name" value="Aldolase"/>
    <property type="match status" value="1"/>
</dbReference>
<dbReference type="InterPro" id="IPR020625">
    <property type="entry name" value="Schiff_base-form_aldolases_AS"/>
</dbReference>
<dbReference type="NCBIfam" id="TIGR00674">
    <property type="entry name" value="dapA"/>
    <property type="match status" value="1"/>
</dbReference>
<evidence type="ECO:0000313" key="16">
    <source>
        <dbReference type="EMBL" id="MBA4494389.1"/>
    </source>
</evidence>
<accession>A0A7W2A8N7</accession>
<dbReference type="SMART" id="SM01130">
    <property type="entry name" value="DHDPS"/>
    <property type="match status" value="1"/>
</dbReference>
<dbReference type="EMBL" id="JACEIQ010000007">
    <property type="protein sequence ID" value="MBA4494389.1"/>
    <property type="molecule type" value="Genomic_DNA"/>
</dbReference>
<keyword evidence="6 12" id="KW-0028">Amino-acid biosynthesis</keyword>
<evidence type="ECO:0000256" key="8">
    <source>
        <dbReference type="ARBA" id="ARBA00023154"/>
    </source>
</evidence>
<dbReference type="CDD" id="cd00950">
    <property type="entry name" value="DHDPS"/>
    <property type="match status" value="1"/>
</dbReference>
<evidence type="ECO:0000256" key="3">
    <source>
        <dbReference type="ARBA" id="ARBA00007592"/>
    </source>
</evidence>
<dbReference type="Proteomes" id="UP000535491">
    <property type="component" value="Unassembled WGS sequence"/>
</dbReference>
<dbReference type="PRINTS" id="PR00146">
    <property type="entry name" value="DHPICSNTHASE"/>
</dbReference>
<dbReference type="RefSeq" id="WP_181751635.1">
    <property type="nucleotide sequence ID" value="NZ_JACEIQ010000007.1"/>
</dbReference>
<gene>
    <name evidence="12 16" type="primary">dapA</name>
    <name evidence="16" type="ORF">H1191_08735</name>
</gene>
<dbReference type="Pfam" id="PF00701">
    <property type="entry name" value="DHDPS"/>
    <property type="match status" value="1"/>
</dbReference>
<evidence type="ECO:0000256" key="14">
    <source>
        <dbReference type="PIRSR" id="PIRSR001365-1"/>
    </source>
</evidence>
<evidence type="ECO:0000256" key="15">
    <source>
        <dbReference type="PIRSR" id="PIRSR001365-2"/>
    </source>
</evidence>
<proteinExistence type="inferred from homology"/>
<comment type="caution">
    <text evidence="16">The sequence shown here is derived from an EMBL/GenBank/DDBJ whole genome shotgun (WGS) entry which is preliminary data.</text>
</comment>
<evidence type="ECO:0000256" key="1">
    <source>
        <dbReference type="ARBA" id="ARBA00003294"/>
    </source>
</evidence>
<dbReference type="UniPathway" id="UPA00034">
    <property type="reaction ID" value="UER00017"/>
</dbReference>
<evidence type="ECO:0000256" key="11">
    <source>
        <dbReference type="ARBA" id="ARBA00047836"/>
    </source>
</evidence>
<keyword evidence="7 12" id="KW-0220">Diaminopimelate biosynthesis</keyword>
<dbReference type="PANTHER" id="PTHR12128:SF66">
    <property type="entry name" value="4-HYDROXY-2-OXOGLUTARATE ALDOLASE, MITOCHONDRIAL"/>
    <property type="match status" value="1"/>
</dbReference>
<protein>
    <recommendedName>
        <fullName evidence="4 12">4-hydroxy-tetrahydrodipicolinate synthase</fullName>
        <shortName evidence="12">HTPA synthase</shortName>
        <ecNumber evidence="4 12">4.3.3.7</ecNumber>
    </recommendedName>
</protein>
<dbReference type="Gene3D" id="3.20.20.70">
    <property type="entry name" value="Aldolase class I"/>
    <property type="match status" value="1"/>
</dbReference>
<evidence type="ECO:0000256" key="5">
    <source>
        <dbReference type="ARBA" id="ARBA00022490"/>
    </source>
</evidence>
<reference evidence="16 17" key="1">
    <citation type="submission" date="2020-07" db="EMBL/GenBank/DDBJ databases">
        <authorList>
            <person name="Feng H."/>
        </authorList>
    </citation>
    <scope>NUCLEOTIDE SEQUENCE [LARGE SCALE GENOMIC DNA]</scope>
    <source>
        <strain evidence="17">s-10</strain>
    </source>
</reference>
<dbReference type="InterPro" id="IPR013785">
    <property type="entry name" value="Aldolase_TIM"/>
</dbReference>
<dbReference type="HAMAP" id="MF_00418">
    <property type="entry name" value="DapA"/>
    <property type="match status" value="1"/>
</dbReference>
<sequence>MEEILVLFGRLITAMFTPFTRENNIDWTRLEECIERLIATGSDAIVVSGTTAESPNLTHEEKLQLFQFTLKKAAGRAKIIAGTGSNNTDQSIQLTKEAEETGVDGIMLVSPYYNKPSQEGLIQHFKAIAESTRLPIMLYNVPSRTSVNMSVETMVHLTEVDNIVAIKEASGDLGQISQLIAGVADDIAVYSGDDKLTLPILAVGGAGVVSVASHLVGNEMKEMINAFFSGEIQKAIALHKKLLPVFEGLFITSNPVPLKYVMAQKGWCEPYVRLPLVEMDEEAKAFTNDWMQKIL</sequence>
<evidence type="ECO:0000256" key="6">
    <source>
        <dbReference type="ARBA" id="ARBA00022605"/>
    </source>
</evidence>
<comment type="function">
    <text evidence="1 12">Catalyzes the condensation of (S)-aspartate-beta-semialdehyde [(S)-ASA] and pyruvate to 4-hydroxy-tetrahydrodipicolinate (HTPA).</text>
</comment>